<dbReference type="SMART" id="SM00767">
    <property type="entry name" value="DCD"/>
    <property type="match status" value="1"/>
</dbReference>
<accession>A0A7J7LB68</accession>
<dbReference type="PANTHER" id="PTHR46444:SF19">
    <property type="entry name" value="OS02G0745600 PROTEIN"/>
    <property type="match status" value="1"/>
</dbReference>
<evidence type="ECO:0000256" key="1">
    <source>
        <dbReference type="SAM" id="MobiDB-lite"/>
    </source>
</evidence>
<name>A0A7J7LB68_9MAGN</name>
<sequence>MSCGKKKISVIKNCVFGLPCWEMDVVKKIKEGVKLFLYDFDLKLLYGYRRLHLRRALLGAVCLRRDVSAQVKKLISMFRPNPAIQMAPPPPPHPNPPQALGYQFQPMSLVPPQDPYAGTVFDSFAPAQRPQDASVSNNAGTPLQASPQDSYVAHSPL</sequence>
<evidence type="ECO:0000313" key="4">
    <source>
        <dbReference type="Proteomes" id="UP000541444"/>
    </source>
</evidence>
<dbReference type="Proteomes" id="UP000541444">
    <property type="component" value="Unassembled WGS sequence"/>
</dbReference>
<proteinExistence type="predicted"/>
<reference evidence="3 4" key="1">
    <citation type="journal article" date="2020" name="IScience">
        <title>Genome Sequencing of the Endangered Kingdonia uniflora (Circaeasteraceae, Ranunculales) Reveals Potential Mechanisms of Evolutionary Specialization.</title>
        <authorList>
            <person name="Sun Y."/>
            <person name="Deng T."/>
            <person name="Zhang A."/>
            <person name="Moore M.J."/>
            <person name="Landis J.B."/>
            <person name="Lin N."/>
            <person name="Zhang H."/>
            <person name="Zhang X."/>
            <person name="Huang J."/>
            <person name="Zhang X."/>
            <person name="Sun H."/>
            <person name="Wang H."/>
        </authorList>
    </citation>
    <scope>NUCLEOTIDE SEQUENCE [LARGE SCALE GENOMIC DNA]</scope>
    <source>
        <strain evidence="3">TB1705</strain>
        <tissue evidence="3">Leaf</tissue>
    </source>
</reference>
<dbReference type="Pfam" id="PF10539">
    <property type="entry name" value="Dev_Cell_Death"/>
    <property type="match status" value="1"/>
</dbReference>
<comment type="caution">
    <text evidence="3">The sequence shown here is derived from an EMBL/GenBank/DDBJ whole genome shotgun (WGS) entry which is preliminary data.</text>
</comment>
<dbReference type="PANTHER" id="PTHR46444">
    <property type="entry name" value="DCD (DEVELOPMENT AND CELL DEATH) DOMAIN PROTEIN-RELATED"/>
    <property type="match status" value="1"/>
</dbReference>
<keyword evidence="4" id="KW-1185">Reference proteome</keyword>
<evidence type="ECO:0000259" key="2">
    <source>
        <dbReference type="PROSITE" id="PS51222"/>
    </source>
</evidence>
<feature type="domain" description="DCD" evidence="2">
    <location>
        <begin position="1"/>
        <end position="126"/>
    </location>
</feature>
<gene>
    <name evidence="3" type="ORF">GIB67_022874</name>
</gene>
<evidence type="ECO:0000313" key="3">
    <source>
        <dbReference type="EMBL" id="KAF6139792.1"/>
    </source>
</evidence>
<dbReference type="InterPro" id="IPR013989">
    <property type="entry name" value="Dev_and_cell_death_domain"/>
</dbReference>
<organism evidence="3 4">
    <name type="scientific">Kingdonia uniflora</name>
    <dbReference type="NCBI Taxonomy" id="39325"/>
    <lineage>
        <taxon>Eukaryota</taxon>
        <taxon>Viridiplantae</taxon>
        <taxon>Streptophyta</taxon>
        <taxon>Embryophyta</taxon>
        <taxon>Tracheophyta</taxon>
        <taxon>Spermatophyta</taxon>
        <taxon>Magnoliopsida</taxon>
        <taxon>Ranunculales</taxon>
        <taxon>Circaeasteraceae</taxon>
        <taxon>Kingdonia</taxon>
    </lineage>
</organism>
<dbReference type="PROSITE" id="PS51222">
    <property type="entry name" value="DCD"/>
    <property type="match status" value="1"/>
</dbReference>
<dbReference type="AlphaFoldDB" id="A0A7J7LB68"/>
<feature type="region of interest" description="Disordered" evidence="1">
    <location>
        <begin position="83"/>
        <end position="157"/>
    </location>
</feature>
<feature type="compositionally biased region" description="Pro residues" evidence="1">
    <location>
        <begin position="87"/>
        <end position="97"/>
    </location>
</feature>
<dbReference type="EMBL" id="JACGCM010002436">
    <property type="protein sequence ID" value="KAF6139792.1"/>
    <property type="molecule type" value="Genomic_DNA"/>
</dbReference>
<feature type="compositionally biased region" description="Polar residues" evidence="1">
    <location>
        <begin position="131"/>
        <end position="149"/>
    </location>
</feature>
<protein>
    <recommendedName>
        <fullName evidence="2">DCD domain-containing protein</fullName>
    </recommendedName>
</protein>